<dbReference type="InterPro" id="IPR051329">
    <property type="entry name" value="NIR_SIR_4Fe-4S"/>
</dbReference>
<keyword evidence="4" id="KW-0560">Oxidoreductase</keyword>
<feature type="domain" description="4Fe-4S ferredoxin-type" evidence="7">
    <location>
        <begin position="150"/>
        <end position="179"/>
    </location>
</feature>
<dbReference type="GeneID" id="8513291"/>
<evidence type="ECO:0000256" key="6">
    <source>
        <dbReference type="ARBA" id="ARBA00023014"/>
    </source>
</evidence>
<dbReference type="EMBL" id="CP001787">
    <property type="protein sequence ID" value="ACX72812.1"/>
    <property type="molecule type" value="Genomic_DNA"/>
</dbReference>
<keyword evidence="1" id="KW-0004">4Fe-4S</keyword>
<dbReference type="InterPro" id="IPR045854">
    <property type="entry name" value="NO2/SO3_Rdtase_4Fe4S_sf"/>
</dbReference>
<dbReference type="PANTHER" id="PTHR32439:SF9">
    <property type="entry name" value="BLR3264 PROTEIN"/>
    <property type="match status" value="1"/>
</dbReference>
<dbReference type="GO" id="GO:0046872">
    <property type="term" value="F:metal ion binding"/>
    <property type="evidence" value="ECO:0007669"/>
    <property type="project" value="UniProtKB-KW"/>
</dbReference>
<dbReference type="GO" id="GO:0016491">
    <property type="term" value="F:oxidoreductase activity"/>
    <property type="evidence" value="ECO:0007669"/>
    <property type="project" value="UniProtKB-KW"/>
</dbReference>
<protein>
    <submittedName>
        <fullName evidence="8">Nitrite and sulphite reductase 4Fe-4S region</fullName>
    </submittedName>
</protein>
<dbReference type="PANTHER" id="PTHR32439">
    <property type="entry name" value="FERREDOXIN--NITRITE REDUCTASE, CHLOROPLASTIC"/>
    <property type="match status" value="1"/>
</dbReference>
<evidence type="ECO:0000256" key="5">
    <source>
        <dbReference type="ARBA" id="ARBA00023004"/>
    </source>
</evidence>
<dbReference type="OrthoDB" id="15347at2157"/>
<keyword evidence="9" id="KW-1185">Reference proteome</keyword>
<evidence type="ECO:0000256" key="3">
    <source>
        <dbReference type="ARBA" id="ARBA00022723"/>
    </source>
</evidence>
<dbReference type="eggNOG" id="arCOG02059">
    <property type="taxonomic scope" value="Archaea"/>
</dbReference>
<dbReference type="Pfam" id="PF03460">
    <property type="entry name" value="NIR_SIR_ferr"/>
    <property type="match status" value="1"/>
</dbReference>
<dbReference type="GO" id="GO:0051539">
    <property type="term" value="F:4 iron, 4 sulfur cluster binding"/>
    <property type="evidence" value="ECO:0007669"/>
    <property type="project" value="UniProtKB-KW"/>
</dbReference>
<evidence type="ECO:0000313" key="8">
    <source>
        <dbReference type="EMBL" id="ACX72812.1"/>
    </source>
</evidence>
<dbReference type="STRING" id="579137.Metvu_0954"/>
<dbReference type="AlphaFoldDB" id="C9RGW0"/>
<name>C9RGW0_METVM</name>
<dbReference type="InterPro" id="IPR006066">
    <property type="entry name" value="NO2/SO3_Rdtase_FeS/sirohaem_BS"/>
</dbReference>
<evidence type="ECO:0000256" key="4">
    <source>
        <dbReference type="ARBA" id="ARBA00023002"/>
    </source>
</evidence>
<sequence>MHCNVNLKYGVIMKKDCYTIRISLKPGFINAEQLRAIADVIERYGKDKAHITTRQGIEFDISPENFKDVNDILKKVGLNIGSTGNRVRQVVSCIGLRCYNAIGDSVSLARRIHEEFEGIWVPKKVKINVSGCPNSCTYHKFCDIGVCYRYKISIDKNLCNNCGKCKDFCDVNAIDWENKVIHENCIGEGRCTALCNSFKAERVISIFVGGKGGRIWKEGKELISLKNEEDVLLVIDEILLSYSKFGHGRITDFVDSVGIENLRQTIIKKLKN</sequence>
<proteinExistence type="predicted"/>
<dbReference type="SUPFAM" id="SSF54862">
    <property type="entry name" value="4Fe-4S ferredoxins"/>
    <property type="match status" value="1"/>
</dbReference>
<dbReference type="Proteomes" id="UP000002063">
    <property type="component" value="Chromosome"/>
</dbReference>
<dbReference type="PROSITE" id="PS00365">
    <property type="entry name" value="NIR_SIR"/>
    <property type="match status" value="1"/>
</dbReference>
<evidence type="ECO:0000256" key="2">
    <source>
        <dbReference type="ARBA" id="ARBA00022617"/>
    </source>
</evidence>
<dbReference type="InterPro" id="IPR036136">
    <property type="entry name" value="Nit/Sulf_reduc_fer-like_dom_sf"/>
</dbReference>
<dbReference type="InterPro" id="IPR005117">
    <property type="entry name" value="NiRdtase/SiRdtase_haem-b_fer"/>
</dbReference>
<evidence type="ECO:0000256" key="1">
    <source>
        <dbReference type="ARBA" id="ARBA00022485"/>
    </source>
</evidence>
<dbReference type="InterPro" id="IPR006067">
    <property type="entry name" value="NO2/SO3_Rdtase_4Fe4S_dom"/>
</dbReference>
<dbReference type="InterPro" id="IPR017896">
    <property type="entry name" value="4Fe4S_Fe-S-bd"/>
</dbReference>
<dbReference type="GO" id="GO:0020037">
    <property type="term" value="F:heme binding"/>
    <property type="evidence" value="ECO:0007669"/>
    <property type="project" value="InterPro"/>
</dbReference>
<dbReference type="Pfam" id="PF00037">
    <property type="entry name" value="Fer4"/>
    <property type="match status" value="1"/>
</dbReference>
<dbReference type="RefSeq" id="WP_015733032.1">
    <property type="nucleotide sequence ID" value="NC_013407.1"/>
</dbReference>
<dbReference type="SUPFAM" id="SSF56014">
    <property type="entry name" value="Nitrite and sulphite reductase 4Fe-4S domain-like"/>
    <property type="match status" value="1"/>
</dbReference>
<keyword evidence="5" id="KW-0408">Iron</keyword>
<reference evidence="8" key="1">
    <citation type="submission" date="2009-10" db="EMBL/GenBank/DDBJ databases">
        <title>Complete sequence of chromosome of Methanocaldococcus vulcanius M7.</title>
        <authorList>
            <consortium name="US DOE Joint Genome Institute"/>
            <person name="Lucas S."/>
            <person name="Copeland A."/>
            <person name="Lapidus A."/>
            <person name="Glavina del Rio T."/>
            <person name="Dalin E."/>
            <person name="Tice H."/>
            <person name="Bruce D."/>
            <person name="Goodwin L."/>
            <person name="Pitluck S."/>
            <person name="Lcollab F.I."/>
            <person name="Brettin T."/>
            <person name="Detter J.C."/>
            <person name="Han C."/>
            <person name="Tapia R."/>
            <person name="Kuske C.R."/>
            <person name="Schmutz J."/>
            <person name="Larimer F."/>
            <person name="Land M."/>
            <person name="Hauser L."/>
            <person name="Kyrpides N."/>
            <person name="Ovchinikova G."/>
            <person name="Sieprawska-Lupa M."/>
            <person name="Whitman W.B."/>
            <person name="Woyke T."/>
        </authorList>
    </citation>
    <scope>NUCLEOTIDE SEQUENCE [LARGE SCALE GENOMIC DNA]</scope>
    <source>
        <strain evidence="8">M7</strain>
    </source>
</reference>
<dbReference type="SUPFAM" id="SSF55124">
    <property type="entry name" value="Nitrite/Sulfite reductase N-terminal domain-like"/>
    <property type="match status" value="1"/>
</dbReference>
<dbReference type="Gene3D" id="3.30.70.20">
    <property type="match status" value="1"/>
</dbReference>
<evidence type="ECO:0000259" key="7">
    <source>
        <dbReference type="PROSITE" id="PS51379"/>
    </source>
</evidence>
<dbReference type="KEGG" id="mvu:Metvu_0954"/>
<dbReference type="PROSITE" id="PS51379">
    <property type="entry name" value="4FE4S_FER_2"/>
    <property type="match status" value="1"/>
</dbReference>
<dbReference type="HOGENOM" id="CLU_072599_0_1_2"/>
<dbReference type="Pfam" id="PF01077">
    <property type="entry name" value="NIR_SIR"/>
    <property type="match status" value="1"/>
</dbReference>
<organism evidence="8 9">
    <name type="scientific">Methanocaldococcus vulcanius (strain ATCC 700851 / DSM 12094 / M7)</name>
    <name type="common">Methanococcus vulcanius</name>
    <dbReference type="NCBI Taxonomy" id="579137"/>
    <lineage>
        <taxon>Archaea</taxon>
        <taxon>Methanobacteriati</taxon>
        <taxon>Methanobacteriota</taxon>
        <taxon>Methanomada group</taxon>
        <taxon>Methanococci</taxon>
        <taxon>Methanococcales</taxon>
        <taxon>Methanocaldococcaceae</taxon>
        <taxon>Methanocaldococcus</taxon>
    </lineage>
</organism>
<keyword evidence="2" id="KW-0349">Heme</keyword>
<gene>
    <name evidence="8" type="ordered locus">Metvu_0954</name>
</gene>
<accession>C9RGW0</accession>
<dbReference type="Gene3D" id="3.30.413.10">
    <property type="entry name" value="Sulfite Reductase Hemoprotein, domain 1"/>
    <property type="match status" value="1"/>
</dbReference>
<keyword evidence="3" id="KW-0479">Metal-binding</keyword>
<evidence type="ECO:0000313" key="9">
    <source>
        <dbReference type="Proteomes" id="UP000002063"/>
    </source>
</evidence>
<keyword evidence="6" id="KW-0411">Iron-sulfur</keyword>
<dbReference type="Gene3D" id="3.90.480.10">
    <property type="entry name" value="Sulfite Reductase Hemoprotein,Domain 2"/>
    <property type="match status" value="1"/>
</dbReference>